<proteinExistence type="predicted"/>
<dbReference type="OrthoDB" id="3886018at2759"/>
<evidence type="ECO:0000313" key="3">
    <source>
        <dbReference type="Proteomes" id="UP000664203"/>
    </source>
</evidence>
<dbReference type="AlphaFoldDB" id="A0A8H3J5K7"/>
<protein>
    <recommendedName>
        <fullName evidence="1">F-box domain-containing protein</fullName>
    </recommendedName>
</protein>
<evidence type="ECO:0000259" key="1">
    <source>
        <dbReference type="PROSITE" id="PS50181"/>
    </source>
</evidence>
<comment type="caution">
    <text evidence="2">The sequence shown here is derived from an EMBL/GenBank/DDBJ whole genome shotgun (WGS) entry which is preliminary data.</text>
</comment>
<accession>A0A8H3J5K7</accession>
<dbReference type="CDD" id="cd09917">
    <property type="entry name" value="F-box_SF"/>
    <property type="match status" value="1"/>
</dbReference>
<organism evidence="2 3">
    <name type="scientific">Alectoria fallacina</name>
    <dbReference type="NCBI Taxonomy" id="1903189"/>
    <lineage>
        <taxon>Eukaryota</taxon>
        <taxon>Fungi</taxon>
        <taxon>Dikarya</taxon>
        <taxon>Ascomycota</taxon>
        <taxon>Pezizomycotina</taxon>
        <taxon>Lecanoromycetes</taxon>
        <taxon>OSLEUM clade</taxon>
        <taxon>Lecanoromycetidae</taxon>
        <taxon>Lecanorales</taxon>
        <taxon>Lecanorineae</taxon>
        <taxon>Parmeliaceae</taxon>
        <taxon>Alectoria</taxon>
    </lineage>
</organism>
<sequence length="379" mass="43119">MPCTLTSLPVELSTIIVDQVDSRDISSLRLTCSRLHSTTLYRFRQSFTHRTTNLSSKSLRALTAVCEHEDLGPAVRSLTVVAAYYDTTFLQKVLDTKRPYKKYNEEHGPVIRETHKLCTRKELNTVATQHNTLIRRQADQAKVATSKSDLIQLTAIMQKASNLRTITLEAGLYQYPEVRVAASQSRGAWADVWKQALRVYSVTMTALAQSKLRIEELHIYGGEWGCSVPAYDMHRLMPDLLAKGLKEVLVQSRVLSLNYATRLLEAERPFGVKGFQGYPRRIEESNTKLVSLAPDKRNYLGPAYFLSLCPNLQELDIGYYALRIPEWCSSRDFSAYWGGYENAFDQITRSVRLPKLLKCKIRGQSIRQHALLQLLKDSP</sequence>
<feature type="domain" description="F-box" evidence="1">
    <location>
        <begin position="2"/>
        <end position="50"/>
    </location>
</feature>
<dbReference type="PROSITE" id="PS50181">
    <property type="entry name" value="FBOX"/>
    <property type="match status" value="1"/>
</dbReference>
<gene>
    <name evidence="2" type="ORF">ALECFALPRED_009010</name>
</gene>
<reference evidence="2" key="1">
    <citation type="submission" date="2021-03" db="EMBL/GenBank/DDBJ databases">
        <authorList>
            <person name="Tagirdzhanova G."/>
        </authorList>
    </citation>
    <scope>NUCLEOTIDE SEQUENCE</scope>
</reference>
<evidence type="ECO:0000313" key="2">
    <source>
        <dbReference type="EMBL" id="CAF9941152.1"/>
    </source>
</evidence>
<dbReference type="Proteomes" id="UP000664203">
    <property type="component" value="Unassembled WGS sequence"/>
</dbReference>
<name>A0A8H3J5K7_9LECA</name>
<dbReference type="EMBL" id="CAJPDR010000638">
    <property type="protein sequence ID" value="CAF9941152.1"/>
    <property type="molecule type" value="Genomic_DNA"/>
</dbReference>
<dbReference type="InterPro" id="IPR001810">
    <property type="entry name" value="F-box_dom"/>
</dbReference>
<keyword evidence="3" id="KW-1185">Reference proteome</keyword>